<comment type="subcellular location">
    <subcellularLocation>
        <location evidence="1">Membrane</location>
        <topology evidence="1">Multi-pass membrane protein</topology>
    </subcellularLocation>
</comment>
<feature type="binding site" evidence="6">
    <location>
        <position position="82"/>
    </location>
    <ligand>
        <name>Na(+)</name>
        <dbReference type="ChEBI" id="CHEBI:29101"/>
        <label>1</label>
    </ligand>
</feature>
<feature type="transmembrane region" description="Helical" evidence="9">
    <location>
        <begin position="516"/>
        <end position="537"/>
    </location>
</feature>
<dbReference type="GO" id="GO:0015293">
    <property type="term" value="F:symporter activity"/>
    <property type="evidence" value="ECO:0007669"/>
    <property type="project" value="UniProtKB-KW"/>
</dbReference>
<feature type="binding site" evidence="6">
    <location>
        <position position="454"/>
    </location>
    <ligand>
        <name>Na(+)</name>
        <dbReference type="ChEBI" id="CHEBI:29101"/>
        <label>1</label>
    </ligand>
</feature>
<dbReference type="PANTHER" id="PTHR11616:SF240">
    <property type="entry name" value="BLOATED TUBULES, ISOFORM B-RELATED"/>
    <property type="match status" value="1"/>
</dbReference>
<feature type="transmembrane region" description="Helical" evidence="9">
    <location>
        <begin position="146"/>
        <end position="173"/>
    </location>
</feature>
<evidence type="ECO:0000256" key="8">
    <source>
        <dbReference type="RuleBase" id="RU003732"/>
    </source>
</evidence>
<feature type="transmembrane region" description="Helical" evidence="9">
    <location>
        <begin position="479"/>
        <end position="504"/>
    </location>
</feature>
<dbReference type="PRINTS" id="PR00176">
    <property type="entry name" value="NANEUSMPORT"/>
</dbReference>
<feature type="disulfide bond" evidence="7">
    <location>
        <begin position="185"/>
        <end position="194"/>
    </location>
</feature>
<feature type="transmembrane region" description="Helical" evidence="9">
    <location>
        <begin position="350"/>
        <end position="367"/>
    </location>
</feature>
<accession>A0A177BBQ0</accession>
<feature type="binding site" evidence="6">
    <location>
        <position position="385"/>
    </location>
    <ligand>
        <name>Na(+)</name>
        <dbReference type="ChEBI" id="CHEBI:29101"/>
        <label>1</label>
    </ligand>
</feature>
<feature type="binding site" evidence="6">
    <location>
        <position position="80"/>
    </location>
    <ligand>
        <name>Na(+)</name>
        <dbReference type="ChEBI" id="CHEBI:29101"/>
        <label>1</label>
    </ligand>
</feature>
<evidence type="ECO:0000256" key="6">
    <source>
        <dbReference type="PIRSR" id="PIRSR600175-1"/>
    </source>
</evidence>
<evidence type="ECO:0000256" key="2">
    <source>
        <dbReference type="ARBA" id="ARBA00022448"/>
    </source>
</evidence>
<gene>
    <name evidence="10" type="ORF">A3Q56_01280</name>
</gene>
<organism evidence="10 11">
    <name type="scientific">Intoshia linei</name>
    <dbReference type="NCBI Taxonomy" id="1819745"/>
    <lineage>
        <taxon>Eukaryota</taxon>
        <taxon>Metazoa</taxon>
        <taxon>Spiralia</taxon>
        <taxon>Lophotrochozoa</taxon>
        <taxon>Mesozoa</taxon>
        <taxon>Orthonectida</taxon>
        <taxon>Rhopaluridae</taxon>
        <taxon>Intoshia</taxon>
    </lineage>
</organism>
<evidence type="ECO:0000256" key="1">
    <source>
        <dbReference type="ARBA" id="ARBA00004141"/>
    </source>
</evidence>
<dbReference type="GO" id="GO:0046872">
    <property type="term" value="F:metal ion binding"/>
    <property type="evidence" value="ECO:0007669"/>
    <property type="project" value="UniProtKB-KW"/>
</dbReference>
<dbReference type="InterPro" id="IPR000175">
    <property type="entry name" value="Na/ntran_symport"/>
</dbReference>
<dbReference type="InterPro" id="IPR037272">
    <property type="entry name" value="SNS_sf"/>
</dbReference>
<keyword evidence="6" id="KW-0479">Metal-binding</keyword>
<feature type="transmembrane region" description="Helical" evidence="9">
    <location>
        <begin position="625"/>
        <end position="647"/>
    </location>
</feature>
<dbReference type="GO" id="GO:0006865">
    <property type="term" value="P:amino acid transport"/>
    <property type="evidence" value="ECO:0007669"/>
    <property type="project" value="TreeGrafter"/>
</dbReference>
<feature type="binding site" evidence="6">
    <location>
        <position position="450"/>
    </location>
    <ligand>
        <name>Na(+)</name>
        <dbReference type="ChEBI" id="CHEBI:29101"/>
        <label>1</label>
    </ligand>
</feature>
<comment type="caution">
    <text evidence="10">The sequence shown here is derived from an EMBL/GenBank/DDBJ whole genome shotgun (WGS) entry which is preliminary data.</text>
</comment>
<feature type="transmembrane region" description="Helical" evidence="9">
    <location>
        <begin position="379"/>
        <end position="400"/>
    </location>
</feature>
<feature type="transmembrane region" description="Helical" evidence="9">
    <location>
        <begin position="558"/>
        <end position="579"/>
    </location>
</feature>
<keyword evidence="5 9" id="KW-0472">Membrane</keyword>
<feature type="binding site" evidence="6">
    <location>
        <position position="353"/>
    </location>
    <ligand>
        <name>Na(+)</name>
        <dbReference type="ChEBI" id="CHEBI:29101"/>
        <label>1</label>
    </ligand>
</feature>
<keyword evidence="6" id="KW-0915">Sodium</keyword>
<sequence length="704" mass="79558">MSDQNDRIIEKLDDIENTIGHLAYKVDTLQRLSSQNIANSKNVKLKYTARLSINSDNAKDQNKERGNWSGRFDFVLSILGFAVGLGNVWRFPYLTYKHGGAVFLIPYTIMLFCVGIPIFFLELSLGQYVSRGSMNCWEMAPIFKGVGIAMLYASAMVALYYNVIISWSLYYLFSSFVKILPWQNCDNNWNTEFCYTKLANDSANCATLGYTAFSNGTCYNDENLYGIYNETLAKSHSIVSTLPSKEFFECKMLGYCRSTGIDNIGELDPYLALALLISWILVFTALIKGIKSSGKVVYFTATFPYLILIILLIYGLQLEGASKGIKFYLLNVKIEKLQESEVWIDAAKQIFFSLSASWGGLICLSSYNKFKNNCLRDAIFVSIANCLTSFFAGFVIFSYLGNLAFKKGVSVDNIVDSGLNLAFIVYPEALTHLPYPPVWSILFFLMLITLGLDSEFALVETIGTSFMDQWKILRKQKTLVYGIICTFLFCIGLTMCTDGGFYIFNLIDAFAGGWNVLIIALLECICIGYVYGAANFCDDIKLMLGNNPCYVPWSINHVWWSFCWVFMTPLALMVIIVYITFMYGERVLVNGIIRLGITFVTIFSLMGVSRLSLGRYKYPDWAQAVGWVISSLSVLIIVITALFLLLFTEGSFTERLHYLISPKKDYGPSLPQHRRLVKHLPNISIYPETENKNELFENSNTQDS</sequence>
<evidence type="ECO:0000313" key="10">
    <source>
        <dbReference type="EMBL" id="OAF70941.1"/>
    </source>
</evidence>
<dbReference type="EMBL" id="LWCA01000097">
    <property type="protein sequence ID" value="OAF70941.1"/>
    <property type="molecule type" value="Genomic_DNA"/>
</dbReference>
<protein>
    <recommendedName>
        <fullName evidence="8">Transporter</fullName>
    </recommendedName>
</protein>
<feature type="binding site" evidence="6">
    <location>
        <position position="453"/>
    </location>
    <ligand>
        <name>Na(+)</name>
        <dbReference type="ChEBI" id="CHEBI:29101"/>
        <label>1</label>
    </ligand>
</feature>
<dbReference type="PANTHER" id="PTHR11616">
    <property type="entry name" value="SODIUM/CHLORIDE DEPENDENT TRANSPORTER"/>
    <property type="match status" value="1"/>
</dbReference>
<evidence type="ECO:0000256" key="3">
    <source>
        <dbReference type="ARBA" id="ARBA00022692"/>
    </source>
</evidence>
<keyword evidence="7" id="KW-1015">Disulfide bond</keyword>
<dbReference type="Pfam" id="PF00209">
    <property type="entry name" value="SNF"/>
    <property type="match status" value="1"/>
</dbReference>
<evidence type="ECO:0000256" key="4">
    <source>
        <dbReference type="ARBA" id="ARBA00022989"/>
    </source>
</evidence>
<name>A0A177BBQ0_9BILA</name>
<feature type="transmembrane region" description="Helical" evidence="9">
    <location>
        <begin position="438"/>
        <end position="458"/>
    </location>
</feature>
<feature type="transmembrane region" description="Helical" evidence="9">
    <location>
        <begin position="101"/>
        <end position="125"/>
    </location>
</feature>
<feature type="transmembrane region" description="Helical" evidence="9">
    <location>
        <begin position="270"/>
        <end position="287"/>
    </location>
</feature>
<feature type="transmembrane region" description="Helical" evidence="9">
    <location>
        <begin position="296"/>
        <end position="316"/>
    </location>
</feature>
<dbReference type="PROSITE" id="PS00754">
    <property type="entry name" value="NA_NEUROTRAN_SYMP_2"/>
    <property type="match status" value="1"/>
</dbReference>
<feature type="transmembrane region" description="Helical" evidence="9">
    <location>
        <begin position="72"/>
        <end position="89"/>
    </location>
</feature>
<keyword evidence="2 8" id="KW-0813">Transport</keyword>
<dbReference type="PROSITE" id="PS00610">
    <property type="entry name" value="NA_NEUROTRAN_SYMP_1"/>
    <property type="match status" value="1"/>
</dbReference>
<reference evidence="10 11" key="1">
    <citation type="submission" date="2016-04" db="EMBL/GenBank/DDBJ databases">
        <title>The genome of Intoshia linei affirms orthonectids as highly simplified spiralians.</title>
        <authorList>
            <person name="Mikhailov K.V."/>
            <person name="Slusarev G.S."/>
            <person name="Nikitin M.A."/>
            <person name="Logacheva M.D."/>
            <person name="Penin A."/>
            <person name="Aleoshin V."/>
            <person name="Panchin Y.V."/>
        </authorList>
    </citation>
    <scope>NUCLEOTIDE SEQUENCE [LARGE SCALE GENOMIC DNA]</scope>
    <source>
        <strain evidence="10">Intl2013</strain>
        <tissue evidence="10">Whole animal</tissue>
    </source>
</reference>
<dbReference type="AlphaFoldDB" id="A0A177BBQ0"/>
<evidence type="ECO:0000256" key="9">
    <source>
        <dbReference type="SAM" id="Phobius"/>
    </source>
</evidence>
<evidence type="ECO:0000256" key="5">
    <source>
        <dbReference type="ARBA" id="ARBA00023136"/>
    </source>
</evidence>
<comment type="similarity">
    <text evidence="8">Belongs to the sodium:neurotransmitter symporter (SNF) (TC 2.A.22) family.</text>
</comment>
<feature type="transmembrane region" description="Helical" evidence="9">
    <location>
        <begin position="591"/>
        <end position="613"/>
    </location>
</feature>
<dbReference type="Proteomes" id="UP000078046">
    <property type="component" value="Unassembled WGS sequence"/>
</dbReference>
<keyword evidence="4 9" id="KW-1133">Transmembrane helix</keyword>
<evidence type="ECO:0000313" key="11">
    <source>
        <dbReference type="Proteomes" id="UP000078046"/>
    </source>
</evidence>
<dbReference type="GO" id="GO:0035725">
    <property type="term" value="P:sodium ion transmembrane transport"/>
    <property type="evidence" value="ECO:0007669"/>
    <property type="project" value="TreeGrafter"/>
</dbReference>
<feature type="binding site" evidence="6">
    <location>
        <position position="83"/>
    </location>
    <ligand>
        <name>Na(+)</name>
        <dbReference type="ChEBI" id="CHEBI:29101"/>
        <label>1</label>
    </ligand>
</feature>
<dbReference type="SUPFAM" id="SSF161070">
    <property type="entry name" value="SNF-like"/>
    <property type="match status" value="1"/>
</dbReference>
<evidence type="ECO:0000256" key="7">
    <source>
        <dbReference type="PIRSR" id="PIRSR600175-2"/>
    </source>
</evidence>
<keyword evidence="11" id="KW-1185">Reference proteome</keyword>
<proteinExistence type="inferred from homology"/>
<keyword evidence="8" id="KW-0769">Symport</keyword>
<dbReference type="GO" id="GO:0005886">
    <property type="term" value="C:plasma membrane"/>
    <property type="evidence" value="ECO:0007669"/>
    <property type="project" value="TreeGrafter"/>
</dbReference>
<dbReference type="OrthoDB" id="6581954at2759"/>
<dbReference type="PROSITE" id="PS50267">
    <property type="entry name" value="NA_NEUROTRAN_SYMP_3"/>
    <property type="match status" value="1"/>
</dbReference>
<keyword evidence="3 8" id="KW-0812">Transmembrane</keyword>
<feature type="binding site" evidence="6">
    <location>
        <position position="87"/>
    </location>
    <ligand>
        <name>Na(+)</name>
        <dbReference type="ChEBI" id="CHEBI:29101"/>
        <label>1</label>
    </ligand>
</feature>